<reference evidence="1" key="1">
    <citation type="journal article" date="2015" name="Nature">
        <title>Complex archaea that bridge the gap between prokaryotes and eukaryotes.</title>
        <authorList>
            <person name="Spang A."/>
            <person name="Saw J.H."/>
            <person name="Jorgensen S.L."/>
            <person name="Zaremba-Niedzwiedzka K."/>
            <person name="Martijn J."/>
            <person name="Lind A.E."/>
            <person name="van Eijk R."/>
            <person name="Schleper C."/>
            <person name="Guy L."/>
            <person name="Ettema T.J."/>
        </authorList>
    </citation>
    <scope>NUCLEOTIDE SEQUENCE</scope>
</reference>
<protein>
    <submittedName>
        <fullName evidence="1">Uncharacterized protein</fullName>
    </submittedName>
</protein>
<name>A0A0F9TU84_9ZZZZ</name>
<gene>
    <name evidence="1" type="ORF">LCGC14_0610190</name>
</gene>
<evidence type="ECO:0000313" key="1">
    <source>
        <dbReference type="EMBL" id="KKN52686.1"/>
    </source>
</evidence>
<accession>A0A0F9TU84</accession>
<sequence length="91" mass="10233">MGEEEGCPDVEFDGAVIPECNVDVGVGQTLYLCKHESVKGLDCNELLRKYENREISAEQLMKTVADHSDSPIIHYNLDVIRKVVKEEPLDD</sequence>
<proteinExistence type="predicted"/>
<dbReference type="AlphaFoldDB" id="A0A0F9TU84"/>
<organism evidence="1">
    <name type="scientific">marine sediment metagenome</name>
    <dbReference type="NCBI Taxonomy" id="412755"/>
    <lineage>
        <taxon>unclassified sequences</taxon>
        <taxon>metagenomes</taxon>
        <taxon>ecological metagenomes</taxon>
    </lineage>
</organism>
<dbReference type="EMBL" id="LAZR01001009">
    <property type="protein sequence ID" value="KKN52686.1"/>
    <property type="molecule type" value="Genomic_DNA"/>
</dbReference>
<comment type="caution">
    <text evidence="1">The sequence shown here is derived from an EMBL/GenBank/DDBJ whole genome shotgun (WGS) entry which is preliminary data.</text>
</comment>